<sequence length="101" mass="11483">MNDRPLRPGHTLERSKAAVLRNCCIRKNKKGNVVYIERNNQTWKRLGKNLAHVLRTGNSVVNLLAKRATHSDFEMHIVSDPDATLRQLLQSDMDAHAGRVD</sequence>
<dbReference type="EMBL" id="JBBPBN010000016">
    <property type="protein sequence ID" value="KAK9021806.1"/>
    <property type="molecule type" value="Genomic_DNA"/>
</dbReference>
<proteinExistence type="predicted"/>
<comment type="caution">
    <text evidence="1">The sequence shown here is derived from an EMBL/GenBank/DDBJ whole genome shotgun (WGS) entry which is preliminary data.</text>
</comment>
<keyword evidence="2" id="KW-1185">Reference proteome</keyword>
<evidence type="ECO:0000313" key="1">
    <source>
        <dbReference type="EMBL" id="KAK9021806.1"/>
    </source>
</evidence>
<organism evidence="1 2">
    <name type="scientific">Hibiscus sabdariffa</name>
    <name type="common">roselle</name>
    <dbReference type="NCBI Taxonomy" id="183260"/>
    <lineage>
        <taxon>Eukaryota</taxon>
        <taxon>Viridiplantae</taxon>
        <taxon>Streptophyta</taxon>
        <taxon>Embryophyta</taxon>
        <taxon>Tracheophyta</taxon>
        <taxon>Spermatophyta</taxon>
        <taxon>Magnoliopsida</taxon>
        <taxon>eudicotyledons</taxon>
        <taxon>Gunneridae</taxon>
        <taxon>Pentapetalae</taxon>
        <taxon>rosids</taxon>
        <taxon>malvids</taxon>
        <taxon>Malvales</taxon>
        <taxon>Malvaceae</taxon>
        <taxon>Malvoideae</taxon>
        <taxon>Hibiscus</taxon>
    </lineage>
</organism>
<name>A0ABR2S9A0_9ROSI</name>
<dbReference type="Proteomes" id="UP001396334">
    <property type="component" value="Unassembled WGS sequence"/>
</dbReference>
<accession>A0ABR2S9A0</accession>
<gene>
    <name evidence="1" type="ORF">V6N11_011775</name>
</gene>
<protein>
    <submittedName>
        <fullName evidence="1">Uncharacterized protein</fullName>
    </submittedName>
</protein>
<evidence type="ECO:0000313" key="2">
    <source>
        <dbReference type="Proteomes" id="UP001396334"/>
    </source>
</evidence>
<reference evidence="1 2" key="1">
    <citation type="journal article" date="2024" name="G3 (Bethesda)">
        <title>Genome assembly of Hibiscus sabdariffa L. provides insights into metabolisms of medicinal natural products.</title>
        <authorList>
            <person name="Kim T."/>
        </authorList>
    </citation>
    <scope>NUCLEOTIDE SEQUENCE [LARGE SCALE GENOMIC DNA]</scope>
    <source>
        <strain evidence="1">TK-2024</strain>
        <tissue evidence="1">Old leaves</tissue>
    </source>
</reference>